<reference evidence="1" key="1">
    <citation type="submission" date="2024-08" db="EMBL/GenBank/DDBJ databases">
        <authorList>
            <person name="Chaddad Z."/>
            <person name="Lamrabet M."/>
            <person name="Bouhnik O."/>
            <person name="Alami S."/>
            <person name="Wipf D."/>
            <person name="Courty P.E."/>
            <person name="Missbah El Idrissi M."/>
        </authorList>
    </citation>
    <scope>NUCLEOTIDE SEQUENCE</scope>
    <source>
        <strain evidence="1">LLZ17</strain>
    </source>
</reference>
<dbReference type="AlphaFoldDB" id="A0AB39XMR2"/>
<accession>A0AB39XMR2</accession>
<name>A0AB39XMR2_9BRAD</name>
<proteinExistence type="predicted"/>
<protein>
    <submittedName>
        <fullName evidence="1">Uncharacterized protein</fullName>
    </submittedName>
</protein>
<evidence type="ECO:0000313" key="1">
    <source>
        <dbReference type="EMBL" id="XDV59042.1"/>
    </source>
</evidence>
<dbReference type="RefSeq" id="WP_369723573.1">
    <property type="nucleotide sequence ID" value="NZ_CP165734.1"/>
</dbReference>
<dbReference type="EMBL" id="CP165734">
    <property type="protein sequence ID" value="XDV59042.1"/>
    <property type="molecule type" value="Genomic_DNA"/>
</dbReference>
<gene>
    <name evidence="1" type="ORF">AB8Z38_06290</name>
</gene>
<sequence length="92" mass="10714">MVLGAAAAALALQLGMTAPTVQNETPNLVQVREGPCSYGYDIDVYGRCYPNGVIPPQYQAARQYPRYRDSYGYYEPRRAYRDQYRRRYYRDD</sequence>
<organism evidence="1">
    <name type="scientific">Bradyrhizobium sp. LLZ17</name>
    <dbReference type="NCBI Taxonomy" id="3239388"/>
    <lineage>
        <taxon>Bacteria</taxon>
        <taxon>Pseudomonadati</taxon>
        <taxon>Pseudomonadota</taxon>
        <taxon>Alphaproteobacteria</taxon>
        <taxon>Hyphomicrobiales</taxon>
        <taxon>Nitrobacteraceae</taxon>
        <taxon>Bradyrhizobium</taxon>
    </lineage>
</organism>